<dbReference type="InterPro" id="IPR020084">
    <property type="entry name" value="NUDIX_hydrolase_CS"/>
</dbReference>
<dbReference type="GO" id="GO:0016787">
    <property type="term" value="F:hydrolase activity"/>
    <property type="evidence" value="ECO:0007669"/>
    <property type="project" value="UniProtKB-KW"/>
</dbReference>
<evidence type="ECO:0000256" key="6">
    <source>
        <dbReference type="ARBA" id="ARBA00022801"/>
    </source>
</evidence>
<evidence type="ECO:0000313" key="15">
    <source>
        <dbReference type="Proteomes" id="UP000682802"/>
    </source>
</evidence>
<evidence type="ECO:0000256" key="9">
    <source>
        <dbReference type="ARBA" id="ARBA00030162"/>
    </source>
</evidence>
<dbReference type="InterPro" id="IPR004385">
    <property type="entry name" value="NDP_pyrophosphatase"/>
</dbReference>
<dbReference type="RefSeq" id="WP_144072267.1">
    <property type="nucleotide sequence ID" value="NZ_CP076128.1"/>
</dbReference>
<evidence type="ECO:0000256" key="2">
    <source>
        <dbReference type="ARBA" id="ARBA00007482"/>
    </source>
</evidence>
<dbReference type="EMBL" id="CP076128">
    <property type="protein sequence ID" value="QWG08346.1"/>
    <property type="molecule type" value="Genomic_DNA"/>
</dbReference>
<evidence type="ECO:0000256" key="4">
    <source>
        <dbReference type="ARBA" id="ARBA00013297"/>
    </source>
</evidence>
<dbReference type="InterPro" id="IPR015797">
    <property type="entry name" value="NUDIX_hydrolase-like_dom_sf"/>
</dbReference>
<keyword evidence="6 14" id="KW-0378">Hydrolase</keyword>
<dbReference type="Pfam" id="PF00293">
    <property type="entry name" value="NUDIX"/>
    <property type="match status" value="1"/>
</dbReference>
<evidence type="ECO:0000259" key="13">
    <source>
        <dbReference type="PROSITE" id="PS51462"/>
    </source>
</evidence>
<sequence length="186" mass="21320">MIEEQKRERVYNGFLKIDKVTFQHQRYDGTTSEVLTREVVERNDAITALLYHKEEDVYLFVEQVRIPTLLNGTGFLVECVAGLIDKGETGFDALKREVKEEVGYDIDNIQHLSTFYSTPGGCSEKVELYYAELTNKLSNGGGLFSEGEDIKIVKYSFSKLKQLYFDKKIDDAKTLIAVQWLLLNNN</sequence>
<keyword evidence="5" id="KW-0479">Metal-binding</keyword>
<evidence type="ECO:0000256" key="8">
    <source>
        <dbReference type="ARBA" id="ARBA00025164"/>
    </source>
</evidence>
<feature type="domain" description="Nudix hydrolase" evidence="13">
    <location>
        <begin position="41"/>
        <end position="177"/>
    </location>
</feature>
<comment type="function">
    <text evidence="8">Acts on ADP-mannose and ADP-glucose as well as ADP-ribose. Prevents glycogen biosynthesis. The reaction catalyzed by this enzyme is a limiting step of the gluconeogenic process.</text>
</comment>
<reference evidence="14 15" key="1">
    <citation type="submission" date="2021-05" db="EMBL/GenBank/DDBJ databases">
        <title>Comparative genomic studies on the polysaccharide-degrading batcterial strains of the Flammeovirga genus.</title>
        <authorList>
            <person name="Zewei F."/>
            <person name="Zheng Z."/>
            <person name="Yu L."/>
            <person name="Ruyue G."/>
            <person name="Yanhong M."/>
            <person name="Yuanyuan C."/>
            <person name="Jingyan G."/>
            <person name="Wenjun H."/>
        </authorList>
    </citation>
    <scope>NUCLEOTIDE SEQUENCE [LARGE SCALE GENOMIC DNA]</scope>
    <source>
        <strain evidence="14 15">YS10</strain>
    </source>
</reference>
<evidence type="ECO:0000313" key="14">
    <source>
        <dbReference type="EMBL" id="QWG08346.1"/>
    </source>
</evidence>
<gene>
    <name evidence="14" type="ORF">KM029_05265</name>
</gene>
<comment type="catalytic activity">
    <reaction evidence="12">
        <text>ADP-D-ribose + H2O = D-ribose 5-phosphate + AMP + 2 H(+)</text>
        <dbReference type="Rhea" id="RHEA:10412"/>
        <dbReference type="ChEBI" id="CHEBI:15377"/>
        <dbReference type="ChEBI" id="CHEBI:15378"/>
        <dbReference type="ChEBI" id="CHEBI:57967"/>
        <dbReference type="ChEBI" id="CHEBI:78346"/>
        <dbReference type="ChEBI" id="CHEBI:456215"/>
        <dbReference type="EC" id="3.6.1.13"/>
    </reaction>
</comment>
<keyword evidence="7" id="KW-0460">Magnesium</keyword>
<dbReference type="PROSITE" id="PS51462">
    <property type="entry name" value="NUDIX"/>
    <property type="match status" value="1"/>
</dbReference>
<dbReference type="PANTHER" id="PTHR11839:SF5">
    <property type="entry name" value="ADP-RIBOSE PYROPHOSPHATASE"/>
    <property type="match status" value="1"/>
</dbReference>
<name>A0ABX8GYH6_9BACT</name>
<dbReference type="Proteomes" id="UP000682802">
    <property type="component" value="Chromosome 1"/>
</dbReference>
<dbReference type="PROSITE" id="PS00893">
    <property type="entry name" value="NUDIX_BOX"/>
    <property type="match status" value="1"/>
</dbReference>
<evidence type="ECO:0000256" key="10">
    <source>
        <dbReference type="ARBA" id="ARBA00030308"/>
    </source>
</evidence>
<dbReference type="NCBIfam" id="TIGR00052">
    <property type="entry name" value="nudix-type nucleoside diphosphatase, YffH/AdpP family"/>
    <property type="match status" value="1"/>
</dbReference>
<dbReference type="InterPro" id="IPR000086">
    <property type="entry name" value="NUDIX_hydrolase_dom"/>
</dbReference>
<dbReference type="Gene3D" id="3.90.79.10">
    <property type="entry name" value="Nucleoside Triphosphate Pyrophosphohydrolase"/>
    <property type="match status" value="1"/>
</dbReference>
<dbReference type="SUPFAM" id="SSF55811">
    <property type="entry name" value="Nudix"/>
    <property type="match status" value="1"/>
</dbReference>
<comment type="cofactor">
    <cofactor evidence="1">
        <name>Mg(2+)</name>
        <dbReference type="ChEBI" id="CHEBI:18420"/>
    </cofactor>
</comment>
<organism evidence="14 15">
    <name type="scientific">Flammeovirga kamogawensis</name>
    <dbReference type="NCBI Taxonomy" id="373891"/>
    <lineage>
        <taxon>Bacteria</taxon>
        <taxon>Pseudomonadati</taxon>
        <taxon>Bacteroidota</taxon>
        <taxon>Cytophagia</taxon>
        <taxon>Cytophagales</taxon>
        <taxon>Flammeovirgaceae</taxon>
        <taxon>Flammeovirga</taxon>
    </lineage>
</organism>
<dbReference type="PANTHER" id="PTHR11839">
    <property type="entry name" value="UDP/ADP-SUGAR PYROPHOSPHATASE"/>
    <property type="match status" value="1"/>
</dbReference>
<evidence type="ECO:0000256" key="11">
    <source>
        <dbReference type="ARBA" id="ARBA00033056"/>
    </source>
</evidence>
<comment type="similarity">
    <text evidence="2">Belongs to the Nudix hydrolase family. NudF subfamily.</text>
</comment>
<dbReference type="EC" id="3.6.1.13" evidence="3"/>
<keyword evidence="15" id="KW-1185">Reference proteome</keyword>
<evidence type="ECO:0000256" key="7">
    <source>
        <dbReference type="ARBA" id="ARBA00022842"/>
    </source>
</evidence>
<evidence type="ECO:0000256" key="5">
    <source>
        <dbReference type="ARBA" id="ARBA00022723"/>
    </source>
</evidence>
<evidence type="ECO:0000256" key="12">
    <source>
        <dbReference type="ARBA" id="ARBA00049546"/>
    </source>
</evidence>
<evidence type="ECO:0000256" key="3">
    <source>
        <dbReference type="ARBA" id="ARBA00012453"/>
    </source>
</evidence>
<proteinExistence type="inferred from homology"/>
<accession>A0ABX8GYH6</accession>
<protein>
    <recommendedName>
        <fullName evidence="4">ADP-ribose pyrophosphatase</fullName>
        <ecNumber evidence="3">3.6.1.13</ecNumber>
    </recommendedName>
    <alternativeName>
        <fullName evidence="9">ADP-ribose diphosphatase</fullName>
    </alternativeName>
    <alternativeName>
        <fullName evidence="11">ADP-ribose phosphohydrolase</fullName>
    </alternativeName>
    <alternativeName>
        <fullName evidence="10">Adenosine diphosphoribose pyrophosphatase</fullName>
    </alternativeName>
</protein>
<evidence type="ECO:0000256" key="1">
    <source>
        <dbReference type="ARBA" id="ARBA00001946"/>
    </source>
</evidence>